<keyword evidence="3" id="KW-1185">Reference proteome</keyword>
<evidence type="ECO:0000313" key="3">
    <source>
        <dbReference type="Proteomes" id="UP000298061"/>
    </source>
</evidence>
<dbReference type="PANTHER" id="PTHR33104">
    <property type="entry name" value="SI:DKEY-29D5.2"/>
    <property type="match status" value="1"/>
</dbReference>
<reference evidence="2 3" key="1">
    <citation type="submission" date="2019-02" db="EMBL/GenBank/DDBJ databases">
        <title>Genome sequencing of the rare red list fungi Hericium alpestre (H. flagellum).</title>
        <authorList>
            <person name="Buettner E."/>
            <person name="Kellner H."/>
        </authorList>
    </citation>
    <scope>NUCLEOTIDE SEQUENCE [LARGE SCALE GENOMIC DNA]</scope>
    <source>
        <strain evidence="2 3">DSM 108284</strain>
    </source>
</reference>
<dbReference type="PANTHER" id="PTHR33104:SF2">
    <property type="entry name" value="CXC3 LIKE CYSTEINE CLUSTER DOMAIN-CONTAINING PROTEIN"/>
    <property type="match status" value="1"/>
</dbReference>
<dbReference type="Pfam" id="PF18758">
    <property type="entry name" value="KDZ"/>
    <property type="match status" value="1"/>
</dbReference>
<evidence type="ECO:0000256" key="1">
    <source>
        <dbReference type="SAM" id="MobiDB-lite"/>
    </source>
</evidence>
<dbReference type="InterPro" id="IPR040521">
    <property type="entry name" value="KDZ"/>
</dbReference>
<dbReference type="OrthoDB" id="3265433at2759"/>
<name>A0A4Y9ZZG4_9AGAM</name>
<dbReference type="STRING" id="135208.A0A4Y9ZZG4"/>
<feature type="region of interest" description="Disordered" evidence="1">
    <location>
        <begin position="375"/>
        <end position="394"/>
    </location>
</feature>
<dbReference type="EMBL" id="SFCI01000514">
    <property type="protein sequence ID" value="TFY79361.1"/>
    <property type="molecule type" value="Genomic_DNA"/>
</dbReference>
<comment type="caution">
    <text evidence="2">The sequence shown here is derived from an EMBL/GenBank/DDBJ whole genome shotgun (WGS) entry which is preliminary data.</text>
</comment>
<dbReference type="Proteomes" id="UP000298061">
    <property type="component" value="Unassembled WGS sequence"/>
</dbReference>
<evidence type="ECO:0008006" key="4">
    <source>
        <dbReference type="Google" id="ProtNLM"/>
    </source>
</evidence>
<evidence type="ECO:0000313" key="2">
    <source>
        <dbReference type="EMBL" id="TFY79361.1"/>
    </source>
</evidence>
<gene>
    <name evidence="2" type="ORF">EWM64_g4647</name>
</gene>
<organism evidence="2 3">
    <name type="scientific">Hericium alpestre</name>
    <dbReference type="NCBI Taxonomy" id="135208"/>
    <lineage>
        <taxon>Eukaryota</taxon>
        <taxon>Fungi</taxon>
        <taxon>Dikarya</taxon>
        <taxon>Basidiomycota</taxon>
        <taxon>Agaricomycotina</taxon>
        <taxon>Agaricomycetes</taxon>
        <taxon>Russulales</taxon>
        <taxon>Hericiaceae</taxon>
        <taxon>Hericium</taxon>
    </lineage>
</organism>
<sequence>MDGNFDSTGVKMQKPENDVQLSDGTRFMVGRKEYQEHLKVALEVTKRSTCNEHRAVNHVNSDRHNIENTGIGATACGHGAYYPHSVVDFQKGKRQMNMDYSMCQAINHNTEGIEIILKYYDVICQWWKHFNERVERSPYLNLPMSLKEMKKAIGLFHVHGHKDTCIPSFSPNYIIGARQFDGEVVETLWAPLNEISRSTSGMMTSHRQEVLDDHMNDSNWKKMTGMVSYLTHKYKEGKAGIAEARLGFENIDATVGAENRDTWLKAEQRAQDKRSDKPEVMVPIYDTVIKTGYTAPSRAEILSKLNEREQKKEKGQGAVAWITLGLRIQETQLSILAHLRKLGKNLTTEQKNDLADRRHRLQARVSTFERAAGDYLPQDTDVTGGGIPLSENEGKDFDLVGEDGEDIEQPEQQHAPGNAAADGTNVYVPVERVALSIPSCLDDELHALPEMCSLLAKEAELREGQANDALQSLRLALGHKAFVFRHDIRNAGSQRGKTRAWADVMSIENTVQ</sequence>
<protein>
    <recommendedName>
        <fullName evidence="4">CxC2-like cysteine cluster KDZ transposase-associated domain-containing protein</fullName>
    </recommendedName>
</protein>
<proteinExistence type="predicted"/>
<dbReference type="AlphaFoldDB" id="A0A4Y9ZZG4"/>
<accession>A0A4Y9ZZG4</accession>